<dbReference type="EMBL" id="QWDE01000006">
    <property type="protein sequence ID" value="RFZ81240.1"/>
    <property type="molecule type" value="Genomic_DNA"/>
</dbReference>
<dbReference type="InterPro" id="IPR000836">
    <property type="entry name" value="PRTase_dom"/>
</dbReference>
<evidence type="ECO:0000259" key="2">
    <source>
        <dbReference type="Pfam" id="PF00156"/>
    </source>
</evidence>
<dbReference type="OrthoDB" id="9779910at2"/>
<dbReference type="AlphaFoldDB" id="A0A3E2NJX8"/>
<reference evidence="3 4" key="1">
    <citation type="submission" date="2018-08" db="EMBL/GenBank/DDBJ databases">
        <title>Mucilaginibacter terrae sp. nov., isolated from manganese diggings.</title>
        <authorList>
            <person name="Huang Y."/>
            <person name="Zhou Z."/>
        </authorList>
    </citation>
    <scope>NUCLEOTIDE SEQUENCE [LARGE SCALE GENOMIC DNA]</scope>
    <source>
        <strain evidence="3 4">ZH6</strain>
    </source>
</reference>
<dbReference type="SUPFAM" id="SSF53271">
    <property type="entry name" value="PRTase-like"/>
    <property type="match status" value="1"/>
</dbReference>
<name>A0A3E2NJX8_9SPHI</name>
<dbReference type="Proteomes" id="UP000260823">
    <property type="component" value="Unassembled WGS sequence"/>
</dbReference>
<evidence type="ECO:0000256" key="1">
    <source>
        <dbReference type="ARBA" id="ARBA00008007"/>
    </source>
</evidence>
<organism evidence="3 4">
    <name type="scientific">Mucilaginibacter terrenus</name>
    <dbReference type="NCBI Taxonomy" id="2482727"/>
    <lineage>
        <taxon>Bacteria</taxon>
        <taxon>Pseudomonadati</taxon>
        <taxon>Bacteroidota</taxon>
        <taxon>Sphingobacteriia</taxon>
        <taxon>Sphingobacteriales</taxon>
        <taxon>Sphingobacteriaceae</taxon>
        <taxon>Mucilaginibacter</taxon>
    </lineage>
</organism>
<dbReference type="PANTHER" id="PTHR47505">
    <property type="entry name" value="DNA UTILIZATION PROTEIN YHGH"/>
    <property type="match status" value="1"/>
</dbReference>
<dbReference type="CDD" id="cd06223">
    <property type="entry name" value="PRTases_typeI"/>
    <property type="match status" value="1"/>
</dbReference>
<comment type="caution">
    <text evidence="3">The sequence shown here is derived from an EMBL/GenBank/DDBJ whole genome shotgun (WGS) entry which is preliminary data.</text>
</comment>
<dbReference type="InterPro" id="IPR051910">
    <property type="entry name" value="ComF/GntX_DNA_util-trans"/>
</dbReference>
<evidence type="ECO:0000313" key="3">
    <source>
        <dbReference type="EMBL" id="RFZ81240.1"/>
    </source>
</evidence>
<keyword evidence="4" id="KW-1185">Reference proteome</keyword>
<dbReference type="Pfam" id="PF00156">
    <property type="entry name" value="Pribosyltran"/>
    <property type="match status" value="1"/>
</dbReference>
<feature type="domain" description="Phosphoribosyltransferase" evidence="2">
    <location>
        <begin position="140"/>
        <end position="217"/>
    </location>
</feature>
<gene>
    <name evidence="3" type="ORF">DYU05_19855</name>
</gene>
<dbReference type="InterPro" id="IPR029057">
    <property type="entry name" value="PRTase-like"/>
</dbReference>
<dbReference type="PANTHER" id="PTHR47505:SF1">
    <property type="entry name" value="DNA UTILIZATION PROTEIN YHGH"/>
    <property type="match status" value="1"/>
</dbReference>
<dbReference type="Gene3D" id="3.40.50.2020">
    <property type="match status" value="1"/>
</dbReference>
<comment type="similarity">
    <text evidence="1">Belongs to the ComF/GntX family.</text>
</comment>
<proteinExistence type="inferred from homology"/>
<evidence type="ECO:0000313" key="4">
    <source>
        <dbReference type="Proteomes" id="UP000260823"/>
    </source>
</evidence>
<dbReference type="RefSeq" id="WP_117384961.1">
    <property type="nucleotide sequence ID" value="NZ_QWDE01000006.1"/>
</dbReference>
<protein>
    <submittedName>
        <fullName evidence="3">ComF family protein</fullName>
    </submittedName>
</protein>
<accession>A0A3E2NJX8</accession>
<sequence>MNAVRSYFNDFFSLIFPELCAACHVTLVSSEHVICTHCLYNLPYTNFHEQPDNIVAQQFWGKLPVAGAYALYYFNKGSNVQRMMHHFKYDGMHGIGNALGAIAGQQLNKSEVFKNVDYIIPVPLHNKRLRERGYNQSECFADGLASKMDATVLANNLVRTVSTKTQTRKSRFSRFENMQQVFAVKHPQQLQNKHVLLVDDIVTTGSTLEACGAELLKIPQLTLSIATIAYAV</sequence>